<dbReference type="GeneID" id="111491595"/>
<dbReference type="PANTHER" id="PTHR31672">
    <property type="entry name" value="BNACNNG10540D PROTEIN"/>
    <property type="match status" value="1"/>
</dbReference>
<dbReference type="KEGG" id="cmax:111491595"/>
<evidence type="ECO:0000313" key="4">
    <source>
        <dbReference type="RefSeq" id="XP_022996333.1"/>
    </source>
</evidence>
<dbReference type="OrthoDB" id="605328at2759"/>
<gene>
    <name evidence="4" type="primary">LOC111491595</name>
</gene>
<sequence length="409" mass="45720">MSLLLFKPLFNDQASGNHRRLLHFLRRCLSPEFQMLTKTAVVSSAAREAMAMNSSSHLPEDIIIEILRHFSLRSLAKANCVSKLWQTHISTIPLLLHAAISSPLHHGFFFQGSTISKNGVPIHFFPSSLNILNTHFYKLISSSNGLLLCGKSNQNPIVNYSVWNPASNRLIPIPKPRNLFTGVKIGFHSHDSVSFTILRFGNLGLEPMEIFSSETGEWRHLAFNLAIDSLFLPFEGPSAVVLNGVFYWLEFRSMIYAFDLLKNEFLKVGFPFEEPEYRREVFSRCLAVAGGEVVMASTNGEVIEIWILQDKASSLWGLKSRLNVESLVGIIANTLCARAATAAVGRRIVGIVGFQAWDSERIYLNTTEVVVCCDIGSAKVEIVHRFDESLGCTDVSDFMFLPYECVQLG</sequence>
<dbReference type="SUPFAM" id="SSF81383">
    <property type="entry name" value="F-box domain"/>
    <property type="match status" value="1"/>
</dbReference>
<evidence type="ECO:0000259" key="1">
    <source>
        <dbReference type="Pfam" id="PF00646"/>
    </source>
</evidence>
<dbReference type="PANTHER" id="PTHR31672:SF9">
    <property type="entry name" value="F-BOX DOMAIN-CONTAINING PROTEIN"/>
    <property type="match status" value="1"/>
</dbReference>
<evidence type="ECO:0000259" key="2">
    <source>
        <dbReference type="Pfam" id="PF07734"/>
    </source>
</evidence>
<dbReference type="NCBIfam" id="TIGR01640">
    <property type="entry name" value="F_box_assoc_1"/>
    <property type="match status" value="1"/>
</dbReference>
<dbReference type="InterPro" id="IPR015915">
    <property type="entry name" value="Kelch-typ_b-propeller"/>
</dbReference>
<dbReference type="RefSeq" id="XP_022996333.1">
    <property type="nucleotide sequence ID" value="XM_023140565.1"/>
</dbReference>
<dbReference type="Pfam" id="PF07734">
    <property type="entry name" value="FBA_1"/>
    <property type="match status" value="1"/>
</dbReference>
<dbReference type="InterPro" id="IPR001810">
    <property type="entry name" value="F-box_dom"/>
</dbReference>
<organism evidence="3 4">
    <name type="scientific">Cucurbita maxima</name>
    <name type="common">Pumpkin</name>
    <name type="synonym">Winter squash</name>
    <dbReference type="NCBI Taxonomy" id="3661"/>
    <lineage>
        <taxon>Eukaryota</taxon>
        <taxon>Viridiplantae</taxon>
        <taxon>Streptophyta</taxon>
        <taxon>Embryophyta</taxon>
        <taxon>Tracheophyta</taxon>
        <taxon>Spermatophyta</taxon>
        <taxon>Magnoliopsida</taxon>
        <taxon>eudicotyledons</taxon>
        <taxon>Gunneridae</taxon>
        <taxon>Pentapetalae</taxon>
        <taxon>rosids</taxon>
        <taxon>fabids</taxon>
        <taxon>Cucurbitales</taxon>
        <taxon>Cucurbitaceae</taxon>
        <taxon>Cucurbiteae</taxon>
        <taxon>Cucurbita</taxon>
    </lineage>
</organism>
<dbReference type="Proteomes" id="UP000504608">
    <property type="component" value="Unplaced"/>
</dbReference>
<dbReference type="SUPFAM" id="SSF117281">
    <property type="entry name" value="Kelch motif"/>
    <property type="match status" value="1"/>
</dbReference>
<dbReference type="AlphaFoldDB" id="A0A6J1KAH8"/>
<protein>
    <submittedName>
        <fullName evidence="4">F-box protein At1g52495-like</fullName>
    </submittedName>
</protein>
<dbReference type="InterPro" id="IPR050796">
    <property type="entry name" value="SCF_F-box_component"/>
</dbReference>
<dbReference type="Pfam" id="PF00646">
    <property type="entry name" value="F-box"/>
    <property type="match status" value="1"/>
</dbReference>
<feature type="domain" description="F-box" evidence="1">
    <location>
        <begin position="56"/>
        <end position="94"/>
    </location>
</feature>
<reference evidence="4" key="1">
    <citation type="submission" date="2025-08" db="UniProtKB">
        <authorList>
            <consortium name="RefSeq"/>
        </authorList>
    </citation>
    <scope>IDENTIFICATION</scope>
    <source>
        <tissue evidence="4">Young leaves</tissue>
    </source>
</reference>
<feature type="domain" description="F-box associated beta-propeller type 1" evidence="2">
    <location>
        <begin position="140"/>
        <end position="309"/>
    </location>
</feature>
<dbReference type="InterPro" id="IPR036047">
    <property type="entry name" value="F-box-like_dom_sf"/>
</dbReference>
<dbReference type="InterPro" id="IPR017451">
    <property type="entry name" value="F-box-assoc_interact_dom"/>
</dbReference>
<dbReference type="Gene3D" id="1.20.1280.50">
    <property type="match status" value="1"/>
</dbReference>
<keyword evidence="3" id="KW-1185">Reference proteome</keyword>
<accession>A0A6J1KAH8</accession>
<proteinExistence type="predicted"/>
<dbReference type="InterPro" id="IPR006527">
    <property type="entry name" value="F-box-assoc_dom_typ1"/>
</dbReference>
<evidence type="ECO:0000313" key="3">
    <source>
        <dbReference type="Proteomes" id="UP000504608"/>
    </source>
</evidence>
<name>A0A6J1KAH8_CUCMA</name>